<dbReference type="RefSeq" id="WP_283767199.1">
    <property type="nucleotide sequence ID" value="NZ_JAQOSO010000073.1"/>
</dbReference>
<accession>A0ABT7B6U1</accession>
<dbReference type="EMBL" id="JAQOSO010000073">
    <property type="protein sequence ID" value="MDJ1174883.1"/>
    <property type="molecule type" value="Genomic_DNA"/>
</dbReference>
<evidence type="ECO:0000313" key="1">
    <source>
        <dbReference type="EMBL" id="MDJ1174883.1"/>
    </source>
</evidence>
<organism evidence="1 2">
    <name type="scientific">Roseofilum capinflatum BLCC-M114</name>
    <dbReference type="NCBI Taxonomy" id="3022440"/>
    <lineage>
        <taxon>Bacteria</taxon>
        <taxon>Bacillati</taxon>
        <taxon>Cyanobacteriota</taxon>
        <taxon>Cyanophyceae</taxon>
        <taxon>Desertifilales</taxon>
        <taxon>Desertifilaceae</taxon>
        <taxon>Roseofilum</taxon>
        <taxon>Roseofilum capinflatum</taxon>
    </lineage>
</organism>
<reference evidence="1 2" key="1">
    <citation type="submission" date="2023-01" db="EMBL/GenBank/DDBJ databases">
        <title>Novel diversity within Roseofilum (Cyanobacteria; Desertifilaceae) from marine benthic mats with descriptions of four novel species.</title>
        <authorList>
            <person name="Wang Y."/>
            <person name="Berthold D.E."/>
            <person name="Hu J."/>
            <person name="Lefler F.W."/>
            <person name="Laughinghouse H.D. IV."/>
        </authorList>
    </citation>
    <scope>NUCLEOTIDE SEQUENCE [LARGE SCALE GENOMIC DNA]</scope>
    <source>
        <strain evidence="1 2">BLCC-M114</strain>
    </source>
</reference>
<keyword evidence="2" id="KW-1185">Reference proteome</keyword>
<gene>
    <name evidence="1" type="ORF">PMG25_12330</name>
</gene>
<name>A0ABT7B6U1_9CYAN</name>
<protein>
    <submittedName>
        <fullName evidence="1">Uncharacterized protein</fullName>
    </submittedName>
</protein>
<evidence type="ECO:0000313" key="2">
    <source>
        <dbReference type="Proteomes" id="UP001235849"/>
    </source>
</evidence>
<sequence>MSKTKYKAKNKKNKASELLSIAELNELIFDDRLLIVLESVGEDITLISDRHGVTEEQIIEWRDEILAGYSIRDSVALATALCNSIMQTALESVRNIDVARSGYKDLEKAYSLMDSSLTFIGVIRGAITEEGNILALSEEDLEYFGASMSKDDFDY</sequence>
<proteinExistence type="predicted"/>
<dbReference type="Proteomes" id="UP001235849">
    <property type="component" value="Unassembled WGS sequence"/>
</dbReference>
<comment type="caution">
    <text evidence="1">The sequence shown here is derived from an EMBL/GenBank/DDBJ whole genome shotgun (WGS) entry which is preliminary data.</text>
</comment>